<name>A0A6V8K2X3_9ACTN</name>
<organism evidence="2 3">
    <name type="scientific">Phytohabitans houttuyneae</name>
    <dbReference type="NCBI Taxonomy" id="1076126"/>
    <lineage>
        <taxon>Bacteria</taxon>
        <taxon>Bacillati</taxon>
        <taxon>Actinomycetota</taxon>
        <taxon>Actinomycetes</taxon>
        <taxon>Micromonosporales</taxon>
        <taxon>Micromonosporaceae</taxon>
    </lineage>
</organism>
<dbReference type="Proteomes" id="UP000482800">
    <property type="component" value="Unassembled WGS sequence"/>
</dbReference>
<reference evidence="2 3" key="2">
    <citation type="submission" date="2020-03" db="EMBL/GenBank/DDBJ databases">
        <authorList>
            <person name="Ichikawa N."/>
            <person name="Kimura A."/>
            <person name="Kitahashi Y."/>
            <person name="Uohara A."/>
        </authorList>
    </citation>
    <scope>NUCLEOTIDE SEQUENCE [LARGE SCALE GENOMIC DNA]</scope>
    <source>
        <strain evidence="2 3">NBRC 108639</strain>
    </source>
</reference>
<feature type="region of interest" description="Disordered" evidence="1">
    <location>
        <begin position="222"/>
        <end position="269"/>
    </location>
</feature>
<proteinExistence type="predicted"/>
<comment type="caution">
    <text evidence="2">The sequence shown here is derived from an EMBL/GenBank/DDBJ whole genome shotgun (WGS) entry which is preliminary data.</text>
</comment>
<keyword evidence="3" id="KW-1185">Reference proteome</keyword>
<gene>
    <name evidence="2" type="ORF">Phou_008810</name>
</gene>
<dbReference type="EMBL" id="BLPF01000001">
    <property type="protein sequence ID" value="GFJ76701.1"/>
    <property type="molecule type" value="Genomic_DNA"/>
</dbReference>
<dbReference type="Pfam" id="PF19508">
    <property type="entry name" value="DUF6042"/>
    <property type="match status" value="1"/>
</dbReference>
<dbReference type="InterPro" id="IPR046105">
    <property type="entry name" value="DUF6042"/>
</dbReference>
<sequence>MANQWQRAVMVPSWIRWLPCSFAYLTVVPDQHGFSRKAWSMLPWDKAVWCDPGSVDDWVAQAQSHHPRREADHAELQAREHYDRVVRVRAARVELFTEMCRRRGLPVPHTLEELLSCLVGFGLFEMDGEWLTPRLEQNPIEVLPLAGNEIVDEERAQQDDRTVLVAITVRALAERTRPRWRRRQVTTDLRAFAAALRMPEGEVRRSLARLVEVAGVHVHPRRSPLATGCASRSRGRRSPAGFPSTTCPRPSTRSDARPGSPRPRRLGGVTKRLTARVAIGLALAAAVLTGCSSEGADTNCGLDQCTVTFDRGVEAQASVLGVDAKLVSAEGDRVTLEVAGEQLSLTVGQGGTEVAGMNVTLESVTDSNVVVKIARA</sequence>
<evidence type="ECO:0000256" key="1">
    <source>
        <dbReference type="SAM" id="MobiDB-lite"/>
    </source>
</evidence>
<dbReference type="AlphaFoldDB" id="A0A6V8K2X3"/>
<evidence type="ECO:0000313" key="2">
    <source>
        <dbReference type="EMBL" id="GFJ76701.1"/>
    </source>
</evidence>
<protein>
    <submittedName>
        <fullName evidence="2">Uncharacterized protein</fullName>
    </submittedName>
</protein>
<accession>A0A6V8K2X3</accession>
<evidence type="ECO:0000313" key="3">
    <source>
        <dbReference type="Proteomes" id="UP000482800"/>
    </source>
</evidence>
<reference evidence="2 3" key="1">
    <citation type="submission" date="2020-03" db="EMBL/GenBank/DDBJ databases">
        <title>Whole genome shotgun sequence of Phytohabitans houttuyneae NBRC 108639.</title>
        <authorList>
            <person name="Komaki H."/>
            <person name="Tamura T."/>
        </authorList>
    </citation>
    <scope>NUCLEOTIDE SEQUENCE [LARGE SCALE GENOMIC DNA]</scope>
    <source>
        <strain evidence="2 3">NBRC 108639</strain>
    </source>
</reference>